<feature type="transmembrane region" description="Helical" evidence="6">
    <location>
        <begin position="109"/>
        <end position="133"/>
    </location>
</feature>
<feature type="transmembrane region" description="Helical" evidence="6">
    <location>
        <begin position="170"/>
        <end position="191"/>
    </location>
</feature>
<proteinExistence type="predicted"/>
<dbReference type="SUPFAM" id="SSF103473">
    <property type="entry name" value="MFS general substrate transporter"/>
    <property type="match status" value="1"/>
</dbReference>
<dbReference type="GO" id="GO:0022857">
    <property type="term" value="F:transmembrane transporter activity"/>
    <property type="evidence" value="ECO:0007669"/>
    <property type="project" value="InterPro"/>
</dbReference>
<organism evidence="8 9">
    <name type="scientific">Thelohanellus kitauei</name>
    <name type="common">Myxosporean</name>
    <dbReference type="NCBI Taxonomy" id="669202"/>
    <lineage>
        <taxon>Eukaryota</taxon>
        <taxon>Metazoa</taxon>
        <taxon>Cnidaria</taxon>
        <taxon>Myxozoa</taxon>
        <taxon>Myxosporea</taxon>
        <taxon>Bivalvulida</taxon>
        <taxon>Platysporina</taxon>
        <taxon>Myxobolidae</taxon>
        <taxon>Thelohanellus</taxon>
    </lineage>
</organism>
<dbReference type="InterPro" id="IPR011701">
    <property type="entry name" value="MFS"/>
</dbReference>
<keyword evidence="4 6" id="KW-0472">Membrane</keyword>
<feature type="region of interest" description="Disordered" evidence="5">
    <location>
        <begin position="466"/>
        <end position="489"/>
    </location>
</feature>
<feature type="transmembrane region" description="Helical" evidence="6">
    <location>
        <begin position="200"/>
        <end position="221"/>
    </location>
</feature>
<feature type="transmembrane region" description="Helical" evidence="6">
    <location>
        <begin position="369"/>
        <end position="391"/>
    </location>
</feature>
<comment type="subcellular location">
    <subcellularLocation>
        <location evidence="1">Membrane</location>
        <topology evidence="1">Multi-pass membrane protein</topology>
    </subcellularLocation>
</comment>
<dbReference type="AlphaFoldDB" id="A0A0C2NM08"/>
<dbReference type="OrthoDB" id="2985014at2759"/>
<evidence type="ECO:0000256" key="5">
    <source>
        <dbReference type="SAM" id="MobiDB-lite"/>
    </source>
</evidence>
<dbReference type="OMA" id="FWIWGTA"/>
<feature type="domain" description="Major facilitator superfamily (MFS) profile" evidence="7">
    <location>
        <begin position="20"/>
        <end position="460"/>
    </location>
</feature>
<evidence type="ECO:0000256" key="6">
    <source>
        <dbReference type="SAM" id="Phobius"/>
    </source>
</evidence>
<protein>
    <submittedName>
        <fullName evidence="8">Putative transporter</fullName>
    </submittedName>
</protein>
<keyword evidence="9" id="KW-1185">Reference proteome</keyword>
<feature type="transmembrane region" description="Helical" evidence="6">
    <location>
        <begin position="81"/>
        <end position="102"/>
    </location>
</feature>
<name>A0A0C2NM08_THEKT</name>
<feature type="transmembrane region" description="Helical" evidence="6">
    <location>
        <begin position="267"/>
        <end position="289"/>
    </location>
</feature>
<feature type="transmembrane region" description="Helical" evidence="6">
    <location>
        <begin position="397"/>
        <end position="420"/>
    </location>
</feature>
<dbReference type="Proteomes" id="UP000031668">
    <property type="component" value="Unassembled WGS sequence"/>
</dbReference>
<dbReference type="InterPro" id="IPR036259">
    <property type="entry name" value="MFS_trans_sf"/>
</dbReference>
<dbReference type="PANTHER" id="PTHR11662:SF399">
    <property type="entry name" value="FI19708P1-RELATED"/>
    <property type="match status" value="1"/>
</dbReference>
<evidence type="ECO:0000256" key="4">
    <source>
        <dbReference type="ARBA" id="ARBA00023136"/>
    </source>
</evidence>
<evidence type="ECO:0000313" key="9">
    <source>
        <dbReference type="Proteomes" id="UP000031668"/>
    </source>
</evidence>
<accession>A0A0C2NM08</accession>
<dbReference type="InterPro" id="IPR050382">
    <property type="entry name" value="MFS_Na/Anion_cotransporter"/>
</dbReference>
<reference evidence="8 9" key="1">
    <citation type="journal article" date="2014" name="Genome Biol. Evol.">
        <title>The genome of the myxosporean Thelohanellus kitauei shows adaptations to nutrient acquisition within its fish host.</title>
        <authorList>
            <person name="Yang Y."/>
            <person name="Xiong J."/>
            <person name="Zhou Z."/>
            <person name="Huo F."/>
            <person name="Miao W."/>
            <person name="Ran C."/>
            <person name="Liu Y."/>
            <person name="Zhang J."/>
            <person name="Feng J."/>
            <person name="Wang M."/>
            <person name="Wang M."/>
            <person name="Wang L."/>
            <person name="Yao B."/>
        </authorList>
    </citation>
    <scope>NUCLEOTIDE SEQUENCE [LARGE SCALE GENOMIC DNA]</scope>
    <source>
        <strain evidence="8">Wuqing</strain>
    </source>
</reference>
<keyword evidence="2 6" id="KW-0812">Transmembrane</keyword>
<gene>
    <name evidence="8" type="ORF">RF11_03129</name>
</gene>
<dbReference type="GO" id="GO:0006820">
    <property type="term" value="P:monoatomic anion transport"/>
    <property type="evidence" value="ECO:0007669"/>
    <property type="project" value="TreeGrafter"/>
</dbReference>
<dbReference type="PANTHER" id="PTHR11662">
    <property type="entry name" value="SOLUTE CARRIER FAMILY 17"/>
    <property type="match status" value="1"/>
</dbReference>
<dbReference type="PROSITE" id="PS50850">
    <property type="entry name" value="MFS"/>
    <property type="match status" value="1"/>
</dbReference>
<feature type="transmembrane region" description="Helical" evidence="6">
    <location>
        <begin position="341"/>
        <end position="362"/>
    </location>
</feature>
<evidence type="ECO:0000259" key="7">
    <source>
        <dbReference type="PROSITE" id="PS50850"/>
    </source>
</evidence>
<evidence type="ECO:0000256" key="2">
    <source>
        <dbReference type="ARBA" id="ARBA00022692"/>
    </source>
</evidence>
<dbReference type="Pfam" id="PF07690">
    <property type="entry name" value="MFS_1"/>
    <property type="match status" value="1"/>
</dbReference>
<keyword evidence="3 6" id="KW-1133">Transmembrane helix</keyword>
<evidence type="ECO:0000256" key="3">
    <source>
        <dbReference type="ARBA" id="ARBA00022989"/>
    </source>
</evidence>
<dbReference type="EMBL" id="JWZT01000046">
    <property type="protein sequence ID" value="KII75057.1"/>
    <property type="molecule type" value="Genomic_DNA"/>
</dbReference>
<feature type="transmembrane region" description="Helical" evidence="6">
    <location>
        <begin position="432"/>
        <end position="455"/>
    </location>
</feature>
<sequence>MVCRLQTFQRFRYVVCLSAWLSLLALYSHRINLSIGIIGMAKEKSSTKTEDSTCPLRYNKTLTEVQIQTEKFEWSESMQNYVLLAYNVGYMIGHVPGAFLSISFGYRKVMMFCISISTILTIISVFLAPYQWIFFSVRSMIGLVHGPLYPIIHETIAAHSPPSERTFLTMLTHTGNLISLAIVLPLGGLFIDNFINGWKYVFYLSGGLGVFATVMWISFVYSEPDENPWMSTSEQKYIVTSIYPNGKPPKKTMSNVPFSKIFTSPHLYIFTVVHFGKLFVLYMNLFGIVKYLYKYFTLSPVMAGNLAVIPFVADFAFQTVYPKFVNVMKDGGMKITNIRRFNTFIGSFGCSTFLIASSFIPCSNLVGGIVLQTLSLMFLAPFQAGYFTAIIEHAPQYAGVTFSFINIGGTFSGVAQRFLVAQLSEHFSDMRVAYKYSFIITGIVSFILSMVYVIFGTADLQPWAQTGPKQLNTNEEKTNVDEVASDVEA</sequence>
<dbReference type="Gene3D" id="1.20.1250.20">
    <property type="entry name" value="MFS general substrate transporter like domains"/>
    <property type="match status" value="2"/>
</dbReference>
<dbReference type="InterPro" id="IPR020846">
    <property type="entry name" value="MFS_dom"/>
</dbReference>
<evidence type="ECO:0000313" key="8">
    <source>
        <dbReference type="EMBL" id="KII75057.1"/>
    </source>
</evidence>
<evidence type="ECO:0000256" key="1">
    <source>
        <dbReference type="ARBA" id="ARBA00004141"/>
    </source>
</evidence>
<dbReference type="GO" id="GO:0016020">
    <property type="term" value="C:membrane"/>
    <property type="evidence" value="ECO:0007669"/>
    <property type="project" value="UniProtKB-SubCell"/>
</dbReference>
<feature type="transmembrane region" description="Helical" evidence="6">
    <location>
        <begin position="301"/>
        <end position="321"/>
    </location>
</feature>
<comment type="caution">
    <text evidence="8">The sequence shown here is derived from an EMBL/GenBank/DDBJ whole genome shotgun (WGS) entry which is preliminary data.</text>
</comment>